<evidence type="ECO:0000313" key="2">
    <source>
        <dbReference type="EMBL" id="MBB5621226.1"/>
    </source>
</evidence>
<dbReference type="RefSeq" id="WP_183867195.1">
    <property type="nucleotide sequence ID" value="NZ_JACHCF010000004.1"/>
</dbReference>
<evidence type="ECO:0000313" key="3">
    <source>
        <dbReference type="Proteomes" id="UP000537718"/>
    </source>
</evidence>
<dbReference type="AlphaFoldDB" id="A0A7W8YSY0"/>
<evidence type="ECO:0008006" key="4">
    <source>
        <dbReference type="Google" id="ProtNLM"/>
    </source>
</evidence>
<evidence type="ECO:0000256" key="1">
    <source>
        <dbReference type="SAM" id="SignalP"/>
    </source>
</evidence>
<feature type="chain" id="PRO_5031534980" description="DUF4836 family protein" evidence="1">
    <location>
        <begin position="23"/>
        <end position="688"/>
    </location>
</feature>
<proteinExistence type="predicted"/>
<feature type="signal peptide" evidence="1">
    <location>
        <begin position="1"/>
        <end position="22"/>
    </location>
</feature>
<reference evidence="2 3" key="1">
    <citation type="submission" date="2020-08" db="EMBL/GenBank/DDBJ databases">
        <title>Genomic Encyclopedia of Type Strains, Phase IV (KMG-V): Genome sequencing to study the core and pangenomes of soil and plant-associated prokaryotes.</title>
        <authorList>
            <person name="Whitman W."/>
        </authorList>
    </citation>
    <scope>NUCLEOTIDE SEQUENCE [LARGE SCALE GENOMIC DNA]</scope>
    <source>
        <strain evidence="2 3">MP7CTX6</strain>
    </source>
</reference>
<gene>
    <name evidence="2" type="ORF">HDE69_002279</name>
</gene>
<keyword evidence="1" id="KW-0732">Signal</keyword>
<comment type="caution">
    <text evidence="2">The sequence shown here is derived from an EMBL/GenBank/DDBJ whole genome shotgun (WGS) entry which is preliminary data.</text>
</comment>
<accession>A0A7W8YSY0</accession>
<protein>
    <recommendedName>
        <fullName evidence="4">DUF4836 family protein</fullName>
    </recommendedName>
</protein>
<sequence>MNHLSKCAVTAIFSIVALGANAQNLAHKIPADAKAVVTLKGDNLIELMSVKEFNTTFLGKKMLEKMPESVKGQTKTIADFGINLASVFYYYNQSNDSVSYNCVLAPVNNSGQIDDLFKQSDKKFTRNDQLRSFYNHDSTEVVIWNNEMLLFVKSSGKEAYFSRPEVSKRLGLPVTKDYSLTDSATTVAEPAYRGLDYTKDADSAITATEPYLEETVPVKKKKAVLRKHKSGRHNLPKHKISKKYPKRKKIKKAISIDEQPLKEESYAIIDTTNSDIIIDENAPVSAYGQDIEIDTATVNANKRIVAIKNKEVVSWTKKMISGFFAKDNHSSILSNKDFVKSIDEKAEVTAWLANTEKAMLDFMPAAIFKGINFLNGYGSANVKLYLEKNAIRIGSSITLSNEMAEAFIKINKRKVNKKFLNYVNEDKLTGYMAYALDTKAYLQEYPKLMNRMYGSIYKDEADMATDLFSLLLDEEAVSKVIKGDALFIFNGLKQNEVTYKTYEYNEDNFEKDTVTKTKKETSPDFLLMISTEDTRLLNKLIAYGVKKNVVKNQQGYYEIFTSKTPMPVYFAIHEGIIFVGTNVDEIKQIVSNRYQAKVSAKHRDAILKSNFSAYFSSKRLAGKIPENELTNPVQLIRTNKLLNSLGDIYLKSNQIKGIVFSGEISMDIPAKEQNALKYLFSIAEDVEK</sequence>
<dbReference type="Proteomes" id="UP000537718">
    <property type="component" value="Unassembled WGS sequence"/>
</dbReference>
<organism evidence="2 3">
    <name type="scientific">Pedobacter cryoconitis</name>
    <dbReference type="NCBI Taxonomy" id="188932"/>
    <lineage>
        <taxon>Bacteria</taxon>
        <taxon>Pseudomonadati</taxon>
        <taxon>Bacteroidota</taxon>
        <taxon>Sphingobacteriia</taxon>
        <taxon>Sphingobacteriales</taxon>
        <taxon>Sphingobacteriaceae</taxon>
        <taxon>Pedobacter</taxon>
    </lineage>
</organism>
<name>A0A7W8YSY0_9SPHI</name>
<dbReference type="EMBL" id="JACHCF010000004">
    <property type="protein sequence ID" value="MBB5621226.1"/>
    <property type="molecule type" value="Genomic_DNA"/>
</dbReference>